<organism evidence="1 2">
    <name type="scientific">Malonomonas rubra DSM 5091</name>
    <dbReference type="NCBI Taxonomy" id="1122189"/>
    <lineage>
        <taxon>Bacteria</taxon>
        <taxon>Pseudomonadati</taxon>
        <taxon>Thermodesulfobacteriota</taxon>
        <taxon>Desulfuromonadia</taxon>
        <taxon>Desulfuromonadales</taxon>
        <taxon>Geopsychrobacteraceae</taxon>
        <taxon>Malonomonas</taxon>
    </lineage>
</organism>
<reference evidence="1 2" key="1">
    <citation type="submission" date="2016-11" db="EMBL/GenBank/DDBJ databases">
        <authorList>
            <person name="Jaros S."/>
            <person name="Januszkiewicz K."/>
            <person name="Wedrychowicz H."/>
        </authorList>
    </citation>
    <scope>NUCLEOTIDE SEQUENCE [LARGE SCALE GENOMIC DNA]</scope>
    <source>
        <strain evidence="1 2">DSM 5091</strain>
    </source>
</reference>
<dbReference type="InterPro" id="IPR014997">
    <property type="entry name" value="DUF1847"/>
</dbReference>
<dbReference type="OrthoDB" id="9795204at2"/>
<gene>
    <name evidence="1" type="ORF">SAMN02745165_02050</name>
</gene>
<protein>
    <submittedName>
        <fullName evidence="1">Uncharacterized metal-binding protein</fullName>
    </submittedName>
</protein>
<dbReference type="RefSeq" id="WP_072908530.1">
    <property type="nucleotide sequence ID" value="NZ_FQZT01000006.1"/>
</dbReference>
<keyword evidence="2" id="KW-1185">Reference proteome</keyword>
<dbReference type="STRING" id="1122189.SAMN02745165_02050"/>
<dbReference type="AlphaFoldDB" id="A0A1M6I7S4"/>
<accession>A0A1M6I7S4</accession>
<dbReference type="Pfam" id="PF08901">
    <property type="entry name" value="DUF1847"/>
    <property type="match status" value="1"/>
</dbReference>
<sequence>MKEMTSHCALCNVAVAERACKITPGKGPASCPTQQHDDLKENAFASYQNEELCEFARQSSIQEAEGYTNRDKSYAELKPVKPRILEIIEFAHKMNYQHLGLAFCIGLRNEAKAVEQLLLQHGFKVSSVICKIGNIDKNEIGLDDSEKIVINSSEAMCNPVLQARVLNDEKTDLNVVIGLCVGHDSIFFKESVAPCTVFAVKDRLLGHNPLAAIYTLDSYYRSLKK</sequence>
<dbReference type="EMBL" id="FQZT01000006">
    <property type="protein sequence ID" value="SHJ30466.1"/>
    <property type="molecule type" value="Genomic_DNA"/>
</dbReference>
<evidence type="ECO:0000313" key="2">
    <source>
        <dbReference type="Proteomes" id="UP000184171"/>
    </source>
</evidence>
<name>A0A1M6I7S4_MALRU</name>
<evidence type="ECO:0000313" key="1">
    <source>
        <dbReference type="EMBL" id="SHJ30466.1"/>
    </source>
</evidence>
<proteinExistence type="predicted"/>
<dbReference type="Proteomes" id="UP000184171">
    <property type="component" value="Unassembled WGS sequence"/>
</dbReference>